<dbReference type="InterPro" id="IPR055414">
    <property type="entry name" value="LRR_R13L4/SHOC2-like"/>
</dbReference>
<dbReference type="Gene3D" id="3.80.10.10">
    <property type="entry name" value="Ribonuclease Inhibitor"/>
    <property type="match status" value="3"/>
</dbReference>
<dbReference type="InterPro" id="IPR002182">
    <property type="entry name" value="NB-ARC"/>
</dbReference>
<accession>A0A2G5C7Y4</accession>
<dbReference type="Pfam" id="PF23247">
    <property type="entry name" value="LRR_RPS2"/>
    <property type="match status" value="2"/>
</dbReference>
<keyword evidence="2" id="KW-0677">Repeat</keyword>
<evidence type="ECO:0000256" key="4">
    <source>
        <dbReference type="ARBA" id="ARBA00022840"/>
    </source>
</evidence>
<gene>
    <name evidence="10" type="ORF">AQUCO_08600047v1</name>
</gene>
<dbReference type="InterPro" id="IPR027417">
    <property type="entry name" value="P-loop_NTPase"/>
</dbReference>
<dbReference type="InterPro" id="IPR036388">
    <property type="entry name" value="WH-like_DNA-bd_sf"/>
</dbReference>
<dbReference type="Gene3D" id="3.40.50.300">
    <property type="entry name" value="P-loop containing nucleotide triphosphate hydrolases"/>
    <property type="match status" value="1"/>
</dbReference>
<dbReference type="SUPFAM" id="SSF52058">
    <property type="entry name" value="L domain-like"/>
    <property type="match status" value="2"/>
</dbReference>
<dbReference type="InterPro" id="IPR050905">
    <property type="entry name" value="Plant_NBS-LRR"/>
</dbReference>
<dbReference type="OrthoDB" id="1898799at2759"/>
<dbReference type="PANTHER" id="PTHR33463:SF218">
    <property type="entry name" value="DISEASE RESISTANCE PROTEIN RPS2-LIKE"/>
    <property type="match status" value="1"/>
</dbReference>
<keyword evidence="5" id="KW-0175">Coiled coil</keyword>
<evidence type="ECO:0000256" key="3">
    <source>
        <dbReference type="ARBA" id="ARBA00022821"/>
    </source>
</evidence>
<dbReference type="Proteomes" id="UP000230069">
    <property type="component" value="Unassembled WGS sequence"/>
</dbReference>
<evidence type="ECO:0000256" key="2">
    <source>
        <dbReference type="ARBA" id="ARBA00022737"/>
    </source>
</evidence>
<feature type="non-terminal residue" evidence="10">
    <location>
        <position position="1092"/>
    </location>
</feature>
<evidence type="ECO:0000256" key="1">
    <source>
        <dbReference type="ARBA" id="ARBA00008894"/>
    </source>
</evidence>
<sequence length="1092" mass="124955">MEIASAVAGEASKSIVSHLEREIGYLVHFNRSVEDLKTKIDQLKGNRDVVQRLIDAAISNNQEIRKPVQTWLQKVETVLEEATQLSDEAGLVNSCFKGWCCARFTLGRKATKKNFMIQALLDERNVFGDIVSNPKPTQSLEIVSDGDFDAFASRESTTKQIIGALKDGEIGLVGVFGMPGVGKTMLMETLSNQMKKDRLFDEVVIVTVSQYPELEKIQDDIAKGLDLRFGDEDTSFTRKAKLSKRISQGKKTLIILDDLWERLEIAKVGIPCKTVNKDCKVVFTTRDRGVCGRMESDVNIEVTVLTAEDSWRLFRERAGDIAQNCMLPAVAKDIANECKGLPLAIATLGRALRGKEESIWDSALRLLRTSIFGGMTPVFSSIKLSYDFLPNEESKMSFLICCLFPEDYKIDIDNIFYFLKGERFLRKAATFMEAKSVLHLVVDELVSSCLLLRNKDGYIMMHDIIRDVAISIASVEDNGVFVRARTELTEWPDVEFGHCKRLSLMNNKITCFPPYQIKAPNLLTLCLNKNSKLKDIPSDFFDGMQNLMTLDLSRTQIRILPPSFSCLKNLRTFLMEDCSHLVNISSIESLEQLEILSLHGYNRIESWVCIGKLTTLKMLDISMDLSTDLKSLRPFPPKVISSLYRLEELRFNRREIIEGEDQIDAGISEITSLTRLTSLRIILPVGCIFQEVPSHWEKLTEFMFLVAGEYTYISAFINKSRRWKRSMCLRLPSISIPNWILVLSKMANCLFLEECDHLKSVVQLDPRGRFNNLKLLHVFNISSMRYLFKSSGKENSPEYAFRNLEKLHLIFIYNLVAFCHGILPQGFFQNLRVLKMFHGHGVSTLIPCDLLERLQNLESLKVQRLMTMTKLVQLGGSTANTTQPISSSDTIPKFSSRPSFPIFPKLRKLCIEFCYSLEYLLPMRVLRELGQLELLSVGYNSNMVMIVEHENYEHEEDNADKDKAIMPRLKSLTLKEETKLSSFCRPNLFFDWPSLEYLEVFNCPGLKKLPLGTYSATKLRRLDIEQQLFNELEWEDESIKSRLQPLIWDDDWNEQKKDNDSDESGKEDDDSNQSEEEYDPLKEQIRRSVRTQ</sequence>
<feature type="domain" description="Disease resistance protein At4g27190-like leucine-rich repeats" evidence="8">
    <location>
        <begin position="804"/>
        <end position="882"/>
    </location>
</feature>
<dbReference type="SUPFAM" id="SSF52540">
    <property type="entry name" value="P-loop containing nucleoside triphosphate hydrolases"/>
    <property type="match status" value="1"/>
</dbReference>
<keyword evidence="11" id="KW-1185">Reference proteome</keyword>
<keyword evidence="4" id="KW-0547">Nucleotide-binding</keyword>
<feature type="coiled-coil region" evidence="5">
    <location>
        <begin position="26"/>
        <end position="53"/>
    </location>
</feature>
<feature type="domain" description="NB-ARC" evidence="7">
    <location>
        <begin position="155"/>
        <end position="319"/>
    </location>
</feature>
<dbReference type="GO" id="GO:0006952">
    <property type="term" value="P:defense response"/>
    <property type="evidence" value="ECO:0007669"/>
    <property type="project" value="UniProtKB-KW"/>
</dbReference>
<dbReference type="GO" id="GO:0043531">
    <property type="term" value="F:ADP binding"/>
    <property type="evidence" value="ECO:0007669"/>
    <property type="project" value="InterPro"/>
</dbReference>
<dbReference type="InParanoid" id="A0A2G5C7Y4"/>
<feature type="compositionally biased region" description="Acidic residues" evidence="6">
    <location>
        <begin position="1060"/>
        <end position="1078"/>
    </location>
</feature>
<evidence type="ECO:0000313" key="10">
    <source>
        <dbReference type="EMBL" id="PIA26897.1"/>
    </source>
</evidence>
<dbReference type="Gene3D" id="1.10.10.10">
    <property type="entry name" value="Winged helix-like DNA-binding domain superfamily/Winged helix DNA-binding domain"/>
    <property type="match status" value="1"/>
</dbReference>
<dbReference type="FunFam" id="3.40.50.300:FF:001091">
    <property type="entry name" value="Probable disease resistance protein At1g61300"/>
    <property type="match status" value="1"/>
</dbReference>
<comment type="similarity">
    <text evidence="1">Belongs to the disease resistance NB-LRR family.</text>
</comment>
<dbReference type="InterPro" id="IPR042197">
    <property type="entry name" value="Apaf_helical"/>
</dbReference>
<dbReference type="Gene3D" id="1.10.8.430">
    <property type="entry name" value="Helical domain of apoptotic protease-activating factors"/>
    <property type="match status" value="1"/>
</dbReference>
<dbReference type="GO" id="GO:0005524">
    <property type="term" value="F:ATP binding"/>
    <property type="evidence" value="ECO:0007669"/>
    <property type="project" value="UniProtKB-KW"/>
</dbReference>
<evidence type="ECO:0000313" key="11">
    <source>
        <dbReference type="Proteomes" id="UP000230069"/>
    </source>
</evidence>
<proteinExistence type="inferred from homology"/>
<dbReference type="STRING" id="218851.A0A2G5C7Y4"/>
<protein>
    <submittedName>
        <fullName evidence="10">Uncharacterized protein</fullName>
    </submittedName>
</protein>
<keyword evidence="4" id="KW-0067">ATP-binding</keyword>
<dbReference type="Pfam" id="PF00931">
    <property type="entry name" value="NB-ARC"/>
    <property type="match status" value="1"/>
</dbReference>
<organism evidence="10 11">
    <name type="scientific">Aquilegia coerulea</name>
    <name type="common">Rocky mountain columbine</name>
    <dbReference type="NCBI Taxonomy" id="218851"/>
    <lineage>
        <taxon>Eukaryota</taxon>
        <taxon>Viridiplantae</taxon>
        <taxon>Streptophyta</taxon>
        <taxon>Embryophyta</taxon>
        <taxon>Tracheophyta</taxon>
        <taxon>Spermatophyta</taxon>
        <taxon>Magnoliopsida</taxon>
        <taxon>Ranunculales</taxon>
        <taxon>Ranunculaceae</taxon>
        <taxon>Thalictroideae</taxon>
        <taxon>Aquilegia</taxon>
    </lineage>
</organism>
<dbReference type="AlphaFoldDB" id="A0A2G5C7Y4"/>
<evidence type="ECO:0000256" key="6">
    <source>
        <dbReference type="SAM" id="MobiDB-lite"/>
    </source>
</evidence>
<evidence type="ECO:0000256" key="5">
    <source>
        <dbReference type="SAM" id="Coils"/>
    </source>
</evidence>
<feature type="domain" description="Disease resistance protein At4g27190-like leucine-rich repeats" evidence="8">
    <location>
        <begin position="902"/>
        <end position="1009"/>
    </location>
</feature>
<dbReference type="Pfam" id="PF23598">
    <property type="entry name" value="LRR_14"/>
    <property type="match status" value="1"/>
</dbReference>
<dbReference type="InterPro" id="IPR057135">
    <property type="entry name" value="At4g27190-like_LRR"/>
</dbReference>
<feature type="region of interest" description="Disordered" evidence="6">
    <location>
        <begin position="1051"/>
        <end position="1092"/>
    </location>
</feature>
<dbReference type="EMBL" id="KZ305103">
    <property type="protein sequence ID" value="PIA26897.1"/>
    <property type="molecule type" value="Genomic_DNA"/>
</dbReference>
<name>A0A2G5C7Y4_AQUCA</name>
<evidence type="ECO:0000259" key="8">
    <source>
        <dbReference type="Pfam" id="PF23247"/>
    </source>
</evidence>
<evidence type="ECO:0000259" key="7">
    <source>
        <dbReference type="Pfam" id="PF00931"/>
    </source>
</evidence>
<dbReference type="InterPro" id="IPR032675">
    <property type="entry name" value="LRR_dom_sf"/>
</dbReference>
<reference evidence="10 11" key="1">
    <citation type="submission" date="2017-09" db="EMBL/GenBank/DDBJ databases">
        <title>WGS assembly of Aquilegia coerulea Goldsmith.</title>
        <authorList>
            <person name="Hodges S."/>
            <person name="Kramer E."/>
            <person name="Nordborg M."/>
            <person name="Tomkins J."/>
            <person name="Borevitz J."/>
            <person name="Derieg N."/>
            <person name="Yan J."/>
            <person name="Mihaltcheva S."/>
            <person name="Hayes R.D."/>
            <person name="Rokhsar D."/>
        </authorList>
    </citation>
    <scope>NUCLEOTIDE SEQUENCE [LARGE SCALE GENOMIC DNA]</scope>
    <source>
        <strain evidence="11">cv. Goldsmith</strain>
    </source>
</reference>
<feature type="domain" description="Disease resistance R13L4/SHOC-2-like LRR" evidence="9">
    <location>
        <begin position="530"/>
        <end position="695"/>
    </location>
</feature>
<evidence type="ECO:0000259" key="9">
    <source>
        <dbReference type="Pfam" id="PF23598"/>
    </source>
</evidence>
<dbReference type="PRINTS" id="PR00364">
    <property type="entry name" value="DISEASERSIST"/>
</dbReference>
<keyword evidence="3" id="KW-0611">Plant defense</keyword>
<dbReference type="PANTHER" id="PTHR33463">
    <property type="entry name" value="NB-ARC DOMAIN-CONTAINING PROTEIN-RELATED"/>
    <property type="match status" value="1"/>
</dbReference>